<dbReference type="PANTHER" id="PTHR33397">
    <property type="entry name" value="UPF0331 PROTEIN YUTE"/>
    <property type="match status" value="1"/>
</dbReference>
<reference evidence="5 6" key="1">
    <citation type="submission" date="2014-01" db="EMBL/GenBank/DDBJ databases">
        <title>Draft genome sequencing of Bacillus alcalophilus CGMCC 1.3604.</title>
        <authorList>
            <person name="Yang J."/>
            <person name="Diao L."/>
            <person name="Yang S."/>
        </authorList>
    </citation>
    <scope>NUCLEOTIDE SEQUENCE [LARGE SCALE GENOMIC DNA]</scope>
    <source>
        <strain evidence="5 6">CGMCC 1.3604</strain>
    </source>
</reference>
<dbReference type="InterPro" id="IPR037038">
    <property type="entry name" value="HepT-like_sf"/>
</dbReference>
<evidence type="ECO:0000313" key="5">
    <source>
        <dbReference type="EMBL" id="THG91672.1"/>
    </source>
</evidence>
<dbReference type="Proteomes" id="UP000297014">
    <property type="component" value="Unassembled WGS sequence"/>
</dbReference>
<evidence type="ECO:0008006" key="7">
    <source>
        <dbReference type="Google" id="ProtNLM"/>
    </source>
</evidence>
<name>A0A4V3X8U8_ALKAL</name>
<keyword evidence="2" id="KW-0540">Nuclease</keyword>
<evidence type="ECO:0000313" key="6">
    <source>
        <dbReference type="Proteomes" id="UP000297014"/>
    </source>
</evidence>
<dbReference type="GO" id="GO:0004540">
    <property type="term" value="F:RNA nuclease activity"/>
    <property type="evidence" value="ECO:0007669"/>
    <property type="project" value="InterPro"/>
</dbReference>
<protein>
    <recommendedName>
        <fullName evidence="7">DUF86 domain-containing protein</fullName>
    </recommendedName>
</protein>
<dbReference type="PANTHER" id="PTHR33397:SF5">
    <property type="entry name" value="RNASE YUTE-RELATED"/>
    <property type="match status" value="1"/>
</dbReference>
<dbReference type="Pfam" id="PF01934">
    <property type="entry name" value="HepT-like"/>
    <property type="match status" value="1"/>
</dbReference>
<accession>A0A4V3X8U8</accession>
<dbReference type="InterPro" id="IPR008201">
    <property type="entry name" value="HepT-like"/>
</dbReference>
<sequence>MVTFMYFVNREKIEKTLQFIEQLMQTSSFSPASIQDNRIQQLALERTAYLYIETIIDVGNSMIDGFIMRDPGSYEDIIEILLDEKVIEDHSAEDLKKLMGLRKQLVQDYLELNHVTLLNQLQDSQKAIAQFPQDVRRYLLEELGPVTAFLPEK</sequence>
<dbReference type="InterPro" id="IPR052379">
    <property type="entry name" value="Type_VII_TA_RNase"/>
</dbReference>
<evidence type="ECO:0000256" key="1">
    <source>
        <dbReference type="ARBA" id="ARBA00022649"/>
    </source>
</evidence>
<keyword evidence="1" id="KW-1277">Toxin-antitoxin system</keyword>
<gene>
    <name evidence="5" type="ORF">AJ85_03245</name>
</gene>
<comment type="similarity">
    <text evidence="4">Belongs to the HepT RNase toxin family.</text>
</comment>
<evidence type="ECO:0000256" key="2">
    <source>
        <dbReference type="ARBA" id="ARBA00022722"/>
    </source>
</evidence>
<dbReference type="Gene3D" id="1.20.120.580">
    <property type="entry name" value="bsu32300-like"/>
    <property type="match status" value="1"/>
</dbReference>
<organism evidence="5 6">
    <name type="scientific">Alkalihalobacillus alcalophilus ATCC 27647 = CGMCC 1.3604</name>
    <dbReference type="NCBI Taxonomy" id="1218173"/>
    <lineage>
        <taxon>Bacteria</taxon>
        <taxon>Bacillati</taxon>
        <taxon>Bacillota</taxon>
        <taxon>Bacilli</taxon>
        <taxon>Bacillales</taxon>
        <taxon>Bacillaceae</taxon>
        <taxon>Alkalihalobacillus</taxon>
    </lineage>
</organism>
<dbReference type="GO" id="GO:0016787">
    <property type="term" value="F:hydrolase activity"/>
    <property type="evidence" value="ECO:0007669"/>
    <property type="project" value="UniProtKB-KW"/>
</dbReference>
<dbReference type="GO" id="GO:0110001">
    <property type="term" value="C:toxin-antitoxin complex"/>
    <property type="evidence" value="ECO:0007669"/>
    <property type="project" value="InterPro"/>
</dbReference>
<keyword evidence="3" id="KW-0378">Hydrolase</keyword>
<dbReference type="EMBL" id="JALP01000057">
    <property type="protein sequence ID" value="THG91672.1"/>
    <property type="molecule type" value="Genomic_DNA"/>
</dbReference>
<evidence type="ECO:0000256" key="3">
    <source>
        <dbReference type="ARBA" id="ARBA00022801"/>
    </source>
</evidence>
<dbReference type="AlphaFoldDB" id="A0A4V3X8U8"/>
<comment type="caution">
    <text evidence="5">The sequence shown here is derived from an EMBL/GenBank/DDBJ whole genome shotgun (WGS) entry which is preliminary data.</text>
</comment>
<evidence type="ECO:0000256" key="4">
    <source>
        <dbReference type="ARBA" id="ARBA00024207"/>
    </source>
</evidence>
<proteinExistence type="inferred from homology"/>